<dbReference type="GO" id="GO:0019774">
    <property type="term" value="C:proteasome core complex, beta-subunit complex"/>
    <property type="evidence" value="ECO:0007669"/>
    <property type="project" value="InterPro"/>
</dbReference>
<evidence type="ECO:0000256" key="1">
    <source>
        <dbReference type="ARBA" id="ARBA00022490"/>
    </source>
</evidence>
<keyword evidence="6" id="KW-1185">Reference proteome</keyword>
<dbReference type="GO" id="GO:0043161">
    <property type="term" value="P:proteasome-mediated ubiquitin-dependent protein catabolic process"/>
    <property type="evidence" value="ECO:0007669"/>
    <property type="project" value="InterPro"/>
</dbReference>
<gene>
    <name evidence="5" type="ORF">SPHA_7193</name>
</gene>
<keyword evidence="1 4" id="KW-0963">Cytoplasm</keyword>
<dbReference type="Gene3D" id="3.60.20.10">
    <property type="entry name" value="Glutamine Phosphoribosylpyrophosphate, subunit 1, domain 1"/>
    <property type="match status" value="1"/>
</dbReference>
<dbReference type="PROSITE" id="PS00854">
    <property type="entry name" value="PROTEASOME_BETA_1"/>
    <property type="match status" value="1"/>
</dbReference>
<dbReference type="InterPro" id="IPR016050">
    <property type="entry name" value="Proteasome_bsu_CS"/>
</dbReference>
<dbReference type="Pfam" id="PF00227">
    <property type="entry name" value="Proteasome"/>
    <property type="match status" value="1"/>
</dbReference>
<comment type="function">
    <text evidence="4">Component of the proteasome, a multicatalytic proteinase complex which is characterized by its ability to cleave peptides with Arg, Phe, Tyr, Leu, and Glu adjacent to the leaving group at neutral or slightly basic pH. The proteasome has an ATP-dependent proteolytic activity.</text>
</comment>
<protein>
    <recommendedName>
        <fullName evidence="4">Proteasome subunit beta</fullName>
    </recommendedName>
</protein>
<keyword evidence="5" id="KW-0378">Hydrolase</keyword>
<reference evidence="5" key="1">
    <citation type="submission" date="2021-01" db="EMBL/GenBank/DDBJ databases">
        <authorList>
            <person name="Li R."/>
            <person name="Bekaert M."/>
        </authorList>
    </citation>
    <scope>NUCLEOTIDE SEQUENCE</scope>
    <source>
        <strain evidence="5">Farmed</strain>
    </source>
</reference>
<keyword evidence="3 4" id="KW-0539">Nucleus</keyword>
<dbReference type="InterPro" id="IPR029055">
    <property type="entry name" value="Ntn_hydrolases_N"/>
</dbReference>
<comment type="similarity">
    <text evidence="4">Belongs to the peptidase T1B family.</text>
</comment>
<comment type="subunit">
    <text evidence="4">Component of the proteasome complex.</text>
</comment>
<sequence length="206" mass="23144">MSILTYNGSAIMAMKGKDCVAIAADRRLGIQQSLTVNTDFQKVFVMGPSLFIGLPGLATDVQTVSQRLKFRLNLYELRENRRIKPKTFMSMVSNLLYERRFGPYFVEPVIAGLDPITYEPFIASMDLIGCPMVSNDFVVSGTCSEQMYGMCESLWEPNLEPEDLFETISQALLNAVDRDALSGWGAVVYIVEKDKVTKRTLKARMD</sequence>
<dbReference type="InterPro" id="IPR001353">
    <property type="entry name" value="Proteasome_sua/b"/>
</dbReference>
<keyword evidence="2 4" id="KW-0647">Proteasome</keyword>
<dbReference type="GO" id="GO:0005634">
    <property type="term" value="C:nucleus"/>
    <property type="evidence" value="ECO:0007669"/>
    <property type="project" value="UniProtKB-SubCell"/>
</dbReference>
<evidence type="ECO:0000256" key="4">
    <source>
        <dbReference type="RuleBase" id="RU004203"/>
    </source>
</evidence>
<name>A0A812B0K7_ACAPH</name>
<dbReference type="SUPFAM" id="SSF56235">
    <property type="entry name" value="N-terminal nucleophile aminohydrolases (Ntn hydrolases)"/>
    <property type="match status" value="1"/>
</dbReference>
<dbReference type="PANTHER" id="PTHR32194:SF10">
    <property type="entry name" value="PROTEASOME SUBUNIT BETA TYPE-3"/>
    <property type="match status" value="1"/>
</dbReference>
<dbReference type="FunFam" id="3.60.20.10:FF:000003">
    <property type="entry name" value="Proteasome subunit beta type-3"/>
    <property type="match status" value="1"/>
</dbReference>
<comment type="caution">
    <text evidence="5">The sequence shown here is derived from an EMBL/GenBank/DDBJ whole genome shotgun (WGS) entry which is preliminary data.</text>
</comment>
<dbReference type="PROSITE" id="PS51476">
    <property type="entry name" value="PROTEASOME_BETA_2"/>
    <property type="match status" value="1"/>
</dbReference>
<proteinExistence type="inferred from homology"/>
<evidence type="ECO:0000313" key="6">
    <source>
        <dbReference type="Proteomes" id="UP000597762"/>
    </source>
</evidence>
<dbReference type="InterPro" id="IPR023333">
    <property type="entry name" value="Proteasome_suB-type"/>
</dbReference>
<dbReference type="GO" id="GO:0005737">
    <property type="term" value="C:cytoplasm"/>
    <property type="evidence" value="ECO:0007669"/>
    <property type="project" value="UniProtKB-SubCell"/>
</dbReference>
<accession>A0A812B0K7</accession>
<comment type="subcellular location">
    <subcellularLocation>
        <location evidence="4">Cytoplasm</location>
    </subcellularLocation>
    <subcellularLocation>
        <location evidence="4">Nucleus</location>
    </subcellularLocation>
</comment>
<evidence type="ECO:0000256" key="3">
    <source>
        <dbReference type="ARBA" id="ARBA00023242"/>
    </source>
</evidence>
<dbReference type="AlphaFoldDB" id="A0A812B0K7"/>
<dbReference type="OrthoDB" id="204949at2759"/>
<dbReference type="Proteomes" id="UP000597762">
    <property type="component" value="Unassembled WGS sequence"/>
</dbReference>
<dbReference type="EMBL" id="CAHIKZ030000232">
    <property type="protein sequence ID" value="CAE1162200.1"/>
    <property type="molecule type" value="Genomic_DNA"/>
</dbReference>
<evidence type="ECO:0000256" key="2">
    <source>
        <dbReference type="ARBA" id="ARBA00022942"/>
    </source>
</evidence>
<evidence type="ECO:0000313" key="5">
    <source>
        <dbReference type="EMBL" id="CAE1162200.1"/>
    </source>
</evidence>
<dbReference type="GO" id="GO:0016787">
    <property type="term" value="F:hydrolase activity"/>
    <property type="evidence" value="ECO:0007669"/>
    <property type="project" value="UniProtKB-KW"/>
</dbReference>
<dbReference type="PANTHER" id="PTHR32194">
    <property type="entry name" value="METALLOPROTEASE TLDD"/>
    <property type="match status" value="1"/>
</dbReference>
<dbReference type="InterPro" id="IPR033811">
    <property type="entry name" value="Proteasome_beta_3"/>
</dbReference>
<dbReference type="CDD" id="cd03759">
    <property type="entry name" value="proteasome_beta_type_3"/>
    <property type="match status" value="1"/>
</dbReference>
<organism evidence="5 6">
    <name type="scientific">Acanthosepion pharaonis</name>
    <name type="common">Pharaoh cuttlefish</name>
    <name type="synonym">Sepia pharaonis</name>
    <dbReference type="NCBI Taxonomy" id="158019"/>
    <lineage>
        <taxon>Eukaryota</taxon>
        <taxon>Metazoa</taxon>
        <taxon>Spiralia</taxon>
        <taxon>Lophotrochozoa</taxon>
        <taxon>Mollusca</taxon>
        <taxon>Cephalopoda</taxon>
        <taxon>Coleoidea</taxon>
        <taxon>Decapodiformes</taxon>
        <taxon>Sepiida</taxon>
        <taxon>Sepiina</taxon>
        <taxon>Sepiidae</taxon>
        <taxon>Acanthosepion</taxon>
    </lineage>
</organism>